<organism evidence="2 3">
    <name type="scientific">Armillaria gallica</name>
    <name type="common">Bulbous honey fungus</name>
    <name type="synonym">Armillaria bulbosa</name>
    <dbReference type="NCBI Taxonomy" id="47427"/>
    <lineage>
        <taxon>Eukaryota</taxon>
        <taxon>Fungi</taxon>
        <taxon>Dikarya</taxon>
        <taxon>Basidiomycota</taxon>
        <taxon>Agaricomycotina</taxon>
        <taxon>Agaricomycetes</taxon>
        <taxon>Agaricomycetidae</taxon>
        <taxon>Agaricales</taxon>
        <taxon>Marasmiineae</taxon>
        <taxon>Physalacriaceae</taxon>
        <taxon>Armillaria</taxon>
    </lineage>
</organism>
<evidence type="ECO:0000256" key="1">
    <source>
        <dbReference type="SAM" id="MobiDB-lite"/>
    </source>
</evidence>
<dbReference type="OrthoDB" id="2888077at2759"/>
<feature type="region of interest" description="Disordered" evidence="1">
    <location>
        <begin position="147"/>
        <end position="199"/>
    </location>
</feature>
<keyword evidence="3" id="KW-1185">Reference proteome</keyword>
<dbReference type="AlphaFoldDB" id="A0A2H3ENK4"/>
<dbReference type="Proteomes" id="UP000217790">
    <property type="component" value="Unassembled WGS sequence"/>
</dbReference>
<gene>
    <name evidence="2" type="ORF">ARMGADRAFT_1022605</name>
</gene>
<dbReference type="OMA" id="WETWHAK"/>
<feature type="compositionally biased region" description="Low complexity" evidence="1">
    <location>
        <begin position="171"/>
        <end position="195"/>
    </location>
</feature>
<evidence type="ECO:0000313" key="3">
    <source>
        <dbReference type="Proteomes" id="UP000217790"/>
    </source>
</evidence>
<accession>A0A2H3ENK4</accession>
<dbReference type="EMBL" id="KZ293644">
    <property type="protein sequence ID" value="PBL04119.1"/>
    <property type="molecule type" value="Genomic_DNA"/>
</dbReference>
<reference evidence="3" key="1">
    <citation type="journal article" date="2017" name="Nat. Ecol. Evol.">
        <title>Genome expansion and lineage-specific genetic innovations in the forest pathogenic fungi Armillaria.</title>
        <authorList>
            <person name="Sipos G."/>
            <person name="Prasanna A.N."/>
            <person name="Walter M.C."/>
            <person name="O'Connor E."/>
            <person name="Balint B."/>
            <person name="Krizsan K."/>
            <person name="Kiss B."/>
            <person name="Hess J."/>
            <person name="Varga T."/>
            <person name="Slot J."/>
            <person name="Riley R."/>
            <person name="Boka B."/>
            <person name="Rigling D."/>
            <person name="Barry K."/>
            <person name="Lee J."/>
            <person name="Mihaltcheva S."/>
            <person name="LaButti K."/>
            <person name="Lipzen A."/>
            <person name="Waldron R."/>
            <person name="Moloney N.M."/>
            <person name="Sperisen C."/>
            <person name="Kredics L."/>
            <person name="Vagvoelgyi C."/>
            <person name="Patrignani A."/>
            <person name="Fitzpatrick D."/>
            <person name="Nagy I."/>
            <person name="Doyle S."/>
            <person name="Anderson J.B."/>
            <person name="Grigoriev I.V."/>
            <person name="Gueldener U."/>
            <person name="Muensterkoetter M."/>
            <person name="Nagy L.G."/>
        </authorList>
    </citation>
    <scope>NUCLEOTIDE SEQUENCE [LARGE SCALE GENOMIC DNA]</scope>
    <source>
        <strain evidence="3">Ar21-2</strain>
    </source>
</reference>
<dbReference type="InParanoid" id="A0A2H3ENK4"/>
<proteinExistence type="predicted"/>
<sequence>MSDGPLQQIFFLAEDEEDTMKTLARDYMLAQRKGGRALAAMRRRLWSLWIRKFPILFIQICGCYSTKDDEAYCRRKKLKCIEAYLTRLTMMIDAITLPRRDVVQVLVAPDTDAPEPPAELHPSVPALPSPFLSSALFPVTPQNPCHSPRLKECKQPKTLPITPSPSVMATSKVSPGSSEGSSSLFSAGSSSATSSPVRTYVDRRRSMQTVLSYPVVKRRSLMQSMRACRG</sequence>
<protein>
    <submittedName>
        <fullName evidence="2">Uncharacterized protein</fullName>
    </submittedName>
</protein>
<name>A0A2H3ENK4_ARMGA</name>
<evidence type="ECO:0000313" key="2">
    <source>
        <dbReference type="EMBL" id="PBL04119.1"/>
    </source>
</evidence>